<evidence type="ECO:0000313" key="1">
    <source>
        <dbReference type="EMBL" id="MBB3764967.1"/>
    </source>
</evidence>
<organism evidence="1 2">
    <name type="scientific">Sphingomicrobium lutaoense</name>
    <dbReference type="NCBI Taxonomy" id="515949"/>
    <lineage>
        <taxon>Bacteria</taxon>
        <taxon>Pseudomonadati</taxon>
        <taxon>Pseudomonadota</taxon>
        <taxon>Alphaproteobacteria</taxon>
        <taxon>Sphingomonadales</taxon>
        <taxon>Sphingomonadaceae</taxon>
        <taxon>Sphingomicrobium</taxon>
    </lineage>
</organism>
<dbReference type="RefSeq" id="WP_183934315.1">
    <property type="nucleotide sequence ID" value="NZ_JACICF010000002.1"/>
</dbReference>
<dbReference type="EMBL" id="JACICF010000002">
    <property type="protein sequence ID" value="MBB3764967.1"/>
    <property type="molecule type" value="Genomic_DNA"/>
</dbReference>
<comment type="caution">
    <text evidence="1">The sequence shown here is derived from an EMBL/GenBank/DDBJ whole genome shotgun (WGS) entry which is preliminary data.</text>
</comment>
<dbReference type="Proteomes" id="UP000578569">
    <property type="component" value="Unassembled WGS sequence"/>
</dbReference>
<keyword evidence="2" id="KW-1185">Reference proteome</keyword>
<reference evidence="1 2" key="1">
    <citation type="submission" date="2020-08" db="EMBL/GenBank/DDBJ databases">
        <title>Genomic Encyclopedia of Type Strains, Phase IV (KMG-IV): sequencing the most valuable type-strain genomes for metagenomic binning, comparative biology and taxonomic classification.</title>
        <authorList>
            <person name="Goeker M."/>
        </authorList>
    </citation>
    <scope>NUCLEOTIDE SEQUENCE [LARGE SCALE GENOMIC DNA]</scope>
    <source>
        <strain evidence="1 2">DSM 24194</strain>
    </source>
</reference>
<proteinExistence type="predicted"/>
<gene>
    <name evidence="1" type="ORF">FHS50_002029</name>
</gene>
<sequence length="175" mass="18114">MSILYPLMMLAAGSAALPPDKGDDEAAIASATSAAPASVTADATIVDGEGKVIRKGKNGFTCHAESAAMGPMCNDATWGKLIAALMAGKPYEGKSFGVSYMLAGEGDAPGVSNKDPAATAPSPDNDWIKEGPHMMIILPDPAMLEGISTDPADPVYVMWKGTTYAHLMVRIAEEN</sequence>
<protein>
    <submittedName>
        <fullName evidence="1">Cytochrome c5</fullName>
    </submittedName>
</protein>
<name>A0A839Z4E1_9SPHN</name>
<dbReference type="AlphaFoldDB" id="A0A839Z4E1"/>
<evidence type="ECO:0000313" key="2">
    <source>
        <dbReference type="Proteomes" id="UP000578569"/>
    </source>
</evidence>
<accession>A0A839Z4E1</accession>